<proteinExistence type="predicted"/>
<evidence type="ECO:0000313" key="2">
    <source>
        <dbReference type="EMBL" id="GFF90829.1"/>
    </source>
</evidence>
<gene>
    <name evidence="1" type="ORF">ALT_5417</name>
    <name evidence="2" type="ORF">IFM60648_09202</name>
</gene>
<sequence>MESSNRRFLQDRIDEIEAMGLSTEEGKLKEMSCSTISRGEKATRLEDVKTIYYQHMDGIIPPTLVTDEWRQMYLEVLKEVCNEAMAQNQEDEDEDFDIPMCHELGHFIKYANGVQDADFRCSGICPFEPVPPVGRKEYAFPERAAVRRLPTPEVSTSREMLKEYLQERMLDETFIQGTVDEDLEVKIGFQTGLGSRAGHDEWYSAYLYCRQCGDVTHLSKTGPGVFHSSGLMLETQLLFTGVSPI</sequence>
<dbReference type="Proteomes" id="UP000465220">
    <property type="component" value="Unassembled WGS sequence"/>
</dbReference>
<keyword evidence="4" id="KW-1185">Reference proteome</keyword>
<dbReference type="EMBL" id="BLKI01000080">
    <property type="protein sequence ID" value="GFF90829.1"/>
    <property type="molecule type" value="Genomic_DNA"/>
</dbReference>
<evidence type="ECO:0000313" key="1">
    <source>
        <dbReference type="EMBL" id="GAQ08096.1"/>
    </source>
</evidence>
<name>A0AAN4PL31_ASPLE</name>
<dbReference type="AlphaFoldDB" id="A0AAN4PL31"/>
<evidence type="ECO:0000313" key="4">
    <source>
        <dbReference type="Proteomes" id="UP000465220"/>
    </source>
</evidence>
<evidence type="ECO:0000313" key="3">
    <source>
        <dbReference type="Proteomes" id="UP000051487"/>
    </source>
</evidence>
<dbReference type="Proteomes" id="UP000051487">
    <property type="component" value="Unassembled WGS sequence"/>
</dbReference>
<dbReference type="EMBL" id="BCLY01000009">
    <property type="protein sequence ID" value="GAQ08096.1"/>
    <property type="molecule type" value="Genomic_DNA"/>
</dbReference>
<accession>A0AAN4PL31</accession>
<protein>
    <submittedName>
        <fullName evidence="1">Uncharacterized protein</fullName>
    </submittedName>
</protein>
<organism evidence="1 3">
    <name type="scientific">Aspergillus lentulus</name>
    <dbReference type="NCBI Taxonomy" id="293939"/>
    <lineage>
        <taxon>Eukaryota</taxon>
        <taxon>Fungi</taxon>
        <taxon>Dikarya</taxon>
        <taxon>Ascomycota</taxon>
        <taxon>Pezizomycotina</taxon>
        <taxon>Eurotiomycetes</taxon>
        <taxon>Eurotiomycetidae</taxon>
        <taxon>Eurotiales</taxon>
        <taxon>Aspergillaceae</taxon>
        <taxon>Aspergillus</taxon>
        <taxon>Aspergillus subgen. Fumigati</taxon>
    </lineage>
</organism>
<reference evidence="1 3" key="1">
    <citation type="submission" date="2015-11" db="EMBL/GenBank/DDBJ databases">
        <title>Aspergillus lentulus strain IFM 54703T.</title>
        <authorList>
            <person name="Kusuya Y."/>
            <person name="Sakai K."/>
            <person name="Kamei K."/>
            <person name="Takahashi H."/>
            <person name="Yaguchi T."/>
        </authorList>
    </citation>
    <scope>NUCLEOTIDE SEQUENCE [LARGE SCALE GENOMIC DNA]</scope>
    <source>
        <strain evidence="1 3">IFM 54703</strain>
    </source>
</reference>
<comment type="caution">
    <text evidence="1">The sequence shown here is derived from an EMBL/GenBank/DDBJ whole genome shotgun (WGS) entry which is preliminary data.</text>
</comment>
<reference evidence="2 4" key="2">
    <citation type="submission" date="2020-01" db="EMBL/GenBank/DDBJ databases">
        <title>Draft genome sequence of Aspergillus lentulus IFM 60648.</title>
        <authorList>
            <person name="Takahashi H."/>
            <person name="Yaguchi T."/>
        </authorList>
    </citation>
    <scope>NUCLEOTIDE SEQUENCE [LARGE SCALE GENOMIC DNA]</scope>
    <source>
        <strain evidence="2 4">IFM 60648</strain>
    </source>
</reference>